<evidence type="ECO:0000313" key="2">
    <source>
        <dbReference type="EMBL" id="OJZ80279.1"/>
    </source>
</evidence>
<dbReference type="Proteomes" id="UP000184063">
    <property type="component" value="Unassembled WGS sequence"/>
</dbReference>
<dbReference type="VEuPathDB" id="FungiDB:ASPFODRAFT_53649"/>
<reference evidence="3" key="1">
    <citation type="journal article" date="2017" name="Genome Biol.">
        <title>Comparative genomics reveals high biological diversity and specific adaptations in the industrially and medically important fungal genus Aspergillus.</title>
        <authorList>
            <person name="de Vries R.P."/>
            <person name="Riley R."/>
            <person name="Wiebenga A."/>
            <person name="Aguilar-Osorio G."/>
            <person name="Amillis S."/>
            <person name="Uchima C.A."/>
            <person name="Anderluh G."/>
            <person name="Asadollahi M."/>
            <person name="Askin M."/>
            <person name="Barry K."/>
            <person name="Battaglia E."/>
            <person name="Bayram O."/>
            <person name="Benocci T."/>
            <person name="Braus-Stromeyer S.A."/>
            <person name="Caldana C."/>
            <person name="Canovas D."/>
            <person name="Cerqueira G.C."/>
            <person name="Chen F."/>
            <person name="Chen W."/>
            <person name="Choi C."/>
            <person name="Clum A."/>
            <person name="Dos Santos R.A."/>
            <person name="Damasio A.R."/>
            <person name="Diallinas G."/>
            <person name="Emri T."/>
            <person name="Fekete E."/>
            <person name="Flipphi M."/>
            <person name="Freyberg S."/>
            <person name="Gallo A."/>
            <person name="Gournas C."/>
            <person name="Habgood R."/>
            <person name="Hainaut M."/>
            <person name="Harispe M.L."/>
            <person name="Henrissat B."/>
            <person name="Hilden K.S."/>
            <person name="Hope R."/>
            <person name="Hossain A."/>
            <person name="Karabika E."/>
            <person name="Karaffa L."/>
            <person name="Karanyi Z."/>
            <person name="Krasevec N."/>
            <person name="Kuo A."/>
            <person name="Kusch H."/>
            <person name="LaButti K."/>
            <person name="Lagendijk E.L."/>
            <person name="Lapidus A."/>
            <person name="Levasseur A."/>
            <person name="Lindquist E."/>
            <person name="Lipzen A."/>
            <person name="Logrieco A.F."/>
            <person name="MacCabe A."/>
            <person name="Maekelae M.R."/>
            <person name="Malavazi I."/>
            <person name="Melin P."/>
            <person name="Meyer V."/>
            <person name="Mielnichuk N."/>
            <person name="Miskei M."/>
            <person name="Molnar A.P."/>
            <person name="Mule G."/>
            <person name="Ngan C.Y."/>
            <person name="Orejas M."/>
            <person name="Orosz E."/>
            <person name="Ouedraogo J.P."/>
            <person name="Overkamp K.M."/>
            <person name="Park H.-S."/>
            <person name="Perrone G."/>
            <person name="Piumi F."/>
            <person name="Punt P.J."/>
            <person name="Ram A.F."/>
            <person name="Ramon A."/>
            <person name="Rauscher S."/>
            <person name="Record E."/>
            <person name="Riano-Pachon D.M."/>
            <person name="Robert V."/>
            <person name="Roehrig J."/>
            <person name="Ruller R."/>
            <person name="Salamov A."/>
            <person name="Salih N.S."/>
            <person name="Samson R.A."/>
            <person name="Sandor E."/>
            <person name="Sanguinetti M."/>
            <person name="Schuetze T."/>
            <person name="Sepcic K."/>
            <person name="Shelest E."/>
            <person name="Sherlock G."/>
            <person name="Sophianopoulou V."/>
            <person name="Squina F.M."/>
            <person name="Sun H."/>
            <person name="Susca A."/>
            <person name="Todd R.B."/>
            <person name="Tsang A."/>
            <person name="Unkles S.E."/>
            <person name="van de Wiele N."/>
            <person name="van Rossen-Uffink D."/>
            <person name="Oliveira J.V."/>
            <person name="Vesth T.C."/>
            <person name="Visser J."/>
            <person name="Yu J.-H."/>
            <person name="Zhou M."/>
            <person name="Andersen M.R."/>
            <person name="Archer D.B."/>
            <person name="Baker S.E."/>
            <person name="Benoit I."/>
            <person name="Brakhage A.A."/>
            <person name="Braus G.H."/>
            <person name="Fischer R."/>
            <person name="Frisvad J.C."/>
            <person name="Goldman G.H."/>
            <person name="Houbraken J."/>
            <person name="Oakley B."/>
            <person name="Pocsi I."/>
            <person name="Scazzocchio C."/>
            <person name="Seiboth B."/>
            <person name="vanKuyk P.A."/>
            <person name="Wortman J."/>
            <person name="Dyer P.S."/>
            <person name="Grigoriev I.V."/>
        </authorList>
    </citation>
    <scope>NUCLEOTIDE SEQUENCE [LARGE SCALE GENOMIC DNA]</scope>
    <source>
        <strain evidence="3">CBS 106.47</strain>
    </source>
</reference>
<sequence length="133" mass="13469">MADHNVTENSSNYSSSISPPVPRPPSRPASQAWGSPGSKLPPHDISALVAGFPGPLFAGLEATTGGLAANGGDVALLVSVHGADSPEWPDWPPLRAMFWTPFVGAVGGVSGVAGAEIGSHSNGCIVVCEVWSI</sequence>
<name>A0A1M3T0K0_ASPLC</name>
<protein>
    <submittedName>
        <fullName evidence="2">Uncharacterized protein</fullName>
    </submittedName>
</protein>
<organism evidence="2 3">
    <name type="scientific">Aspergillus luchuensis (strain CBS 106.47)</name>
    <dbReference type="NCBI Taxonomy" id="1137211"/>
    <lineage>
        <taxon>Eukaryota</taxon>
        <taxon>Fungi</taxon>
        <taxon>Dikarya</taxon>
        <taxon>Ascomycota</taxon>
        <taxon>Pezizomycotina</taxon>
        <taxon>Eurotiomycetes</taxon>
        <taxon>Eurotiomycetidae</taxon>
        <taxon>Eurotiales</taxon>
        <taxon>Aspergillaceae</taxon>
        <taxon>Aspergillus</taxon>
        <taxon>Aspergillus subgen. Circumdati</taxon>
    </lineage>
</organism>
<feature type="region of interest" description="Disordered" evidence="1">
    <location>
        <begin position="1"/>
        <end position="39"/>
    </location>
</feature>
<accession>A0A1M3T0K0</accession>
<gene>
    <name evidence="2" type="ORF">ASPFODRAFT_53649</name>
</gene>
<evidence type="ECO:0000256" key="1">
    <source>
        <dbReference type="SAM" id="MobiDB-lite"/>
    </source>
</evidence>
<evidence type="ECO:0000313" key="3">
    <source>
        <dbReference type="Proteomes" id="UP000184063"/>
    </source>
</evidence>
<dbReference type="EMBL" id="KV878257">
    <property type="protein sequence ID" value="OJZ80279.1"/>
    <property type="molecule type" value="Genomic_DNA"/>
</dbReference>
<proteinExistence type="predicted"/>
<feature type="compositionally biased region" description="Low complexity" evidence="1">
    <location>
        <begin position="9"/>
        <end position="18"/>
    </location>
</feature>
<dbReference type="AlphaFoldDB" id="A0A1M3T0K0"/>